<accession>A0A934I763</accession>
<dbReference type="RefSeq" id="WP_198732970.1">
    <property type="nucleotide sequence ID" value="NZ_JAEINH010000003.1"/>
</dbReference>
<sequence>MISADLAQDLALAGLRWSPAPGDRFAIAADGLSEVFTVSEMTVEVHDYPTGRVLGFNGTTEWALDSVTIDQALWFPSEEQLRTLLGGTFRSLVRTDADGEGRFTVTVDSGGGVEEFSAADAAEAYGLAVHTLVLAATDGVVEGQPT</sequence>
<protein>
    <submittedName>
        <fullName evidence="1">Pilus assembly protein CpaE</fullName>
    </submittedName>
</protein>
<evidence type="ECO:0000313" key="2">
    <source>
        <dbReference type="Proteomes" id="UP000602087"/>
    </source>
</evidence>
<reference evidence="1" key="1">
    <citation type="submission" date="2020-12" db="EMBL/GenBank/DDBJ databases">
        <title>Sanguibacter suaedae sp. nov., isolated from Suaeda aralocaspica.</title>
        <authorList>
            <person name="Ma Q."/>
        </authorList>
    </citation>
    <scope>NUCLEOTIDE SEQUENCE</scope>
    <source>
        <strain evidence="1">YZGR15</strain>
    </source>
</reference>
<gene>
    <name evidence="1" type="ORF">JAV76_05265</name>
</gene>
<name>A0A934I763_9MICO</name>
<keyword evidence="2" id="KW-1185">Reference proteome</keyword>
<dbReference type="AlphaFoldDB" id="A0A934I763"/>
<comment type="caution">
    <text evidence="1">The sequence shown here is derived from an EMBL/GenBank/DDBJ whole genome shotgun (WGS) entry which is preliminary data.</text>
</comment>
<dbReference type="EMBL" id="JAEINH010000003">
    <property type="protein sequence ID" value="MBI9114422.1"/>
    <property type="molecule type" value="Genomic_DNA"/>
</dbReference>
<dbReference type="Proteomes" id="UP000602087">
    <property type="component" value="Unassembled WGS sequence"/>
</dbReference>
<evidence type="ECO:0000313" key="1">
    <source>
        <dbReference type="EMBL" id="MBI9114422.1"/>
    </source>
</evidence>
<organism evidence="1 2">
    <name type="scientific">Sanguibacter suaedae</name>
    <dbReference type="NCBI Taxonomy" id="2795737"/>
    <lineage>
        <taxon>Bacteria</taxon>
        <taxon>Bacillati</taxon>
        <taxon>Actinomycetota</taxon>
        <taxon>Actinomycetes</taxon>
        <taxon>Micrococcales</taxon>
        <taxon>Sanguibacteraceae</taxon>
        <taxon>Sanguibacter</taxon>
    </lineage>
</organism>
<proteinExistence type="predicted"/>